<evidence type="ECO:0008006" key="2">
    <source>
        <dbReference type="Google" id="ProtNLM"/>
    </source>
</evidence>
<organism evidence="1">
    <name type="scientific">marine metagenome</name>
    <dbReference type="NCBI Taxonomy" id="408172"/>
    <lineage>
        <taxon>unclassified sequences</taxon>
        <taxon>metagenomes</taxon>
        <taxon>ecological metagenomes</taxon>
    </lineage>
</organism>
<dbReference type="AlphaFoldDB" id="A0A382WAZ2"/>
<gene>
    <name evidence="1" type="ORF">METZ01_LOCUS408890</name>
</gene>
<feature type="non-terminal residue" evidence="1">
    <location>
        <position position="104"/>
    </location>
</feature>
<sequence length="104" mass="11108">MKKIFLFLALGILSIPAAQASPFLGVSTSLVKPQINGRSSDTGFGLSLRGGYEFLSSQYFLSGHAIELETGVAGFSFDSGTLTGDVSARMIPVLANYRFTQYFG</sequence>
<evidence type="ECO:0000313" key="1">
    <source>
        <dbReference type="EMBL" id="SVD56036.1"/>
    </source>
</evidence>
<dbReference type="EMBL" id="UINC01158472">
    <property type="protein sequence ID" value="SVD56036.1"/>
    <property type="molecule type" value="Genomic_DNA"/>
</dbReference>
<name>A0A382WAZ2_9ZZZZ</name>
<proteinExistence type="predicted"/>
<accession>A0A382WAZ2</accession>
<reference evidence="1" key="1">
    <citation type="submission" date="2018-05" db="EMBL/GenBank/DDBJ databases">
        <authorList>
            <person name="Lanie J.A."/>
            <person name="Ng W.-L."/>
            <person name="Kazmierczak K.M."/>
            <person name="Andrzejewski T.M."/>
            <person name="Davidsen T.M."/>
            <person name="Wayne K.J."/>
            <person name="Tettelin H."/>
            <person name="Glass J.I."/>
            <person name="Rusch D."/>
            <person name="Podicherti R."/>
            <person name="Tsui H.-C.T."/>
            <person name="Winkler M.E."/>
        </authorList>
    </citation>
    <scope>NUCLEOTIDE SEQUENCE</scope>
</reference>
<protein>
    <recommendedName>
        <fullName evidence="2">Outer membrane protein beta-barrel domain-containing protein</fullName>
    </recommendedName>
</protein>